<evidence type="ECO:0000313" key="1">
    <source>
        <dbReference type="EMBL" id="MPM49254.1"/>
    </source>
</evidence>
<dbReference type="EMBL" id="VSSQ01012444">
    <property type="protein sequence ID" value="MPM49254.1"/>
    <property type="molecule type" value="Genomic_DNA"/>
</dbReference>
<dbReference type="AlphaFoldDB" id="A0A645AHX6"/>
<reference evidence="1" key="1">
    <citation type="submission" date="2019-08" db="EMBL/GenBank/DDBJ databases">
        <authorList>
            <person name="Kucharzyk K."/>
            <person name="Murdoch R.W."/>
            <person name="Higgins S."/>
            <person name="Loffler F."/>
        </authorList>
    </citation>
    <scope>NUCLEOTIDE SEQUENCE</scope>
</reference>
<proteinExistence type="predicted"/>
<name>A0A645AHX6_9ZZZZ</name>
<protein>
    <submittedName>
        <fullName evidence="1">Uncharacterized protein</fullName>
    </submittedName>
</protein>
<gene>
    <name evidence="1" type="ORF">SDC9_95982</name>
</gene>
<comment type="caution">
    <text evidence="1">The sequence shown here is derived from an EMBL/GenBank/DDBJ whole genome shotgun (WGS) entry which is preliminary data.</text>
</comment>
<accession>A0A645AHX6</accession>
<organism evidence="1">
    <name type="scientific">bioreactor metagenome</name>
    <dbReference type="NCBI Taxonomy" id="1076179"/>
    <lineage>
        <taxon>unclassified sequences</taxon>
        <taxon>metagenomes</taxon>
        <taxon>ecological metagenomes</taxon>
    </lineage>
</organism>
<sequence length="406" mass="44110">MAGKFDDRHLHPKADAEEGCGVLPGVPHGGNHSLNPPVAKAAGYQNPCAARQNFRRVFLCHRLGVNPADIHHRAICDTRVVQRFHNGEIRIVKLGIFPHQRNFHPPLGGLFLPDHGGPLPQVGLGRNQPQAAAHRLVQPLLLKQQGDLIQRLGRGVLNHTVGAYVAEQGNFPAHVVADGRVAPAHQNVRLNAQRQKLLDGVLGGLALQLAAAGNLNDERYMDEHHAALGLLRGHLTDGLQKGLGLNVAHGAANFGNDHVGAAGAGQKMDALFDFVRNMGNHLNGAAQVVAVALAAEHRPVHLAGCYRGVHREALVCKALVVSKVQIGLCSVVRHEDLTVLIRVHGTRIHVEIWVEFLQRHLQTALLEQTAQGGRRDALAQSRDHASGYKNVFYCHFPSPYDRILQV</sequence>
<dbReference type="AntiFam" id="ANF00280">
    <property type="entry name" value="Spurious ORF (shadow ORF of PyrG)"/>
</dbReference>